<dbReference type="AlphaFoldDB" id="A0A165WJN1"/>
<proteinExistence type="predicted"/>
<organism evidence="1">
    <name type="scientific">Athelia psychrophila</name>
    <dbReference type="NCBI Taxonomy" id="1759441"/>
    <lineage>
        <taxon>Eukaryota</taxon>
        <taxon>Fungi</taxon>
        <taxon>Dikarya</taxon>
        <taxon>Basidiomycota</taxon>
        <taxon>Agaricomycotina</taxon>
        <taxon>Agaricomycetes</taxon>
        <taxon>Agaricomycetidae</taxon>
        <taxon>Atheliales</taxon>
        <taxon>Atheliaceae</taxon>
        <taxon>Athelia</taxon>
    </lineage>
</organism>
<gene>
    <name evidence="1" type="ORF">FIBSPDRAFT_901879</name>
</gene>
<sequence length="165" mass="18356">MSTLHEVHARKGGCALPAAPTCRMFAVCAMVTTTGWVFGEVAEPRRQREGVGGSFRAMTREPRALLAELAGERGVVGRLKPRRNLCVNLRHQNRKNRPHRRYRPGSYEPILQMADKVSSSIAEAGSWWSRLQLSATESYAYYPESPPKPSSAESAIARTFNVDNL</sequence>
<reference evidence="1" key="1">
    <citation type="journal article" date="2016" name="Mol. Biol. Evol.">
        <title>Comparative Genomics of Early-Diverging Mushroom-Forming Fungi Provides Insights into the Origins of Lignocellulose Decay Capabilities.</title>
        <authorList>
            <person name="Nagy L.G."/>
            <person name="Riley R."/>
            <person name="Tritt A."/>
            <person name="Adam C."/>
            <person name="Daum C."/>
            <person name="Floudas D."/>
            <person name="Sun H."/>
            <person name="Yadav J.S."/>
            <person name="Pangilinan J."/>
            <person name="Larsson K.H."/>
            <person name="Matsuura K."/>
            <person name="Barry K."/>
            <person name="Labutti K."/>
            <person name="Kuo R."/>
            <person name="Ohm R.A."/>
            <person name="Bhattacharya S.S."/>
            <person name="Shirouzu T."/>
            <person name="Yoshinaga Y."/>
            <person name="Martin F.M."/>
            <person name="Grigoriev I.V."/>
            <person name="Hibbett D.S."/>
        </authorList>
    </citation>
    <scope>NUCLEOTIDE SEQUENCE [LARGE SCALE GENOMIC DNA]</scope>
    <source>
        <strain evidence="1">CBS 109695</strain>
    </source>
</reference>
<accession>A0A165WJN1</accession>
<protein>
    <submittedName>
        <fullName evidence="1">Uncharacterized protein</fullName>
    </submittedName>
</protein>
<name>A0A165WJN1_9AGAM</name>
<dbReference type="EMBL" id="KV417743">
    <property type="protein sequence ID" value="KZP07690.1"/>
    <property type="molecule type" value="Genomic_DNA"/>
</dbReference>
<evidence type="ECO:0000313" key="1">
    <source>
        <dbReference type="EMBL" id="KZP07690.1"/>
    </source>
</evidence>